<evidence type="ECO:0000313" key="5">
    <source>
        <dbReference type="Proteomes" id="UP001595462"/>
    </source>
</evidence>
<dbReference type="PROSITE" id="PS01173">
    <property type="entry name" value="LIPASE_GDXG_HIS"/>
    <property type="match status" value="1"/>
</dbReference>
<evidence type="ECO:0000259" key="3">
    <source>
        <dbReference type="Pfam" id="PF07859"/>
    </source>
</evidence>
<dbReference type="GO" id="GO:0016787">
    <property type="term" value="F:hydrolase activity"/>
    <property type="evidence" value="ECO:0007669"/>
    <property type="project" value="UniProtKB-KW"/>
</dbReference>
<sequence>MTLDPQAARVLEAAEQSGLPLLETLSPTDARLQYERGTAITGGEPPAVFSVRDTQAEGPLGPIPLRVYVPREPGDQPLPMLIYIHGGGYVIGSRDSHDVPCRYLALAGDCIVVSVDYRMAPEHPYPEPVDDCWAAVNWIADNATALGGRADAIAVGGDSAGGNLATVMCLKARDEGGPAFVYQLLIYPGTDKSRSHASHTELASGYRLTKPLLDWFMDHYFSGAPAAADDPYASPLRAEDLSGLPPALVISAGYDPLRDEDIAYHDKLCAHGIASEHLHYPGMIHGFINMPGMLDKARECLDQCGARLKAVFASI</sequence>
<comment type="caution">
    <text evidence="4">The sequence shown here is derived from an EMBL/GenBank/DDBJ whole genome shotgun (WGS) entry which is preliminary data.</text>
</comment>
<name>A0ABV7EVX9_9GAMM</name>
<keyword evidence="5" id="KW-1185">Reference proteome</keyword>
<evidence type="ECO:0000256" key="1">
    <source>
        <dbReference type="ARBA" id="ARBA00010515"/>
    </source>
</evidence>
<dbReference type="InterPro" id="IPR029058">
    <property type="entry name" value="AB_hydrolase_fold"/>
</dbReference>
<dbReference type="InterPro" id="IPR050300">
    <property type="entry name" value="GDXG_lipolytic_enzyme"/>
</dbReference>
<dbReference type="PANTHER" id="PTHR48081:SF8">
    <property type="entry name" value="ALPHA_BETA HYDROLASE FOLD-3 DOMAIN-CONTAINING PROTEIN-RELATED"/>
    <property type="match status" value="1"/>
</dbReference>
<dbReference type="Gene3D" id="3.40.50.1820">
    <property type="entry name" value="alpha/beta hydrolase"/>
    <property type="match status" value="1"/>
</dbReference>
<gene>
    <name evidence="4" type="ORF">ACFOSU_19570</name>
</gene>
<protein>
    <submittedName>
        <fullName evidence="4">Alpha/beta hydrolase</fullName>
    </submittedName>
</protein>
<dbReference type="InterPro" id="IPR013094">
    <property type="entry name" value="AB_hydrolase_3"/>
</dbReference>
<dbReference type="PANTHER" id="PTHR48081">
    <property type="entry name" value="AB HYDROLASE SUPERFAMILY PROTEIN C4A8.06C"/>
    <property type="match status" value="1"/>
</dbReference>
<organism evidence="4 5">
    <name type="scientific">Salinisphaera aquimarina</name>
    <dbReference type="NCBI Taxonomy" id="2094031"/>
    <lineage>
        <taxon>Bacteria</taxon>
        <taxon>Pseudomonadati</taxon>
        <taxon>Pseudomonadota</taxon>
        <taxon>Gammaproteobacteria</taxon>
        <taxon>Salinisphaerales</taxon>
        <taxon>Salinisphaeraceae</taxon>
        <taxon>Salinisphaera</taxon>
    </lineage>
</organism>
<dbReference type="Pfam" id="PF07859">
    <property type="entry name" value="Abhydrolase_3"/>
    <property type="match status" value="1"/>
</dbReference>
<dbReference type="InterPro" id="IPR002168">
    <property type="entry name" value="Lipase_GDXG_HIS_AS"/>
</dbReference>
<dbReference type="EMBL" id="JBHRSS010000010">
    <property type="protein sequence ID" value="MFC3106076.1"/>
    <property type="molecule type" value="Genomic_DNA"/>
</dbReference>
<accession>A0ABV7EVX9</accession>
<dbReference type="RefSeq" id="WP_380691656.1">
    <property type="nucleotide sequence ID" value="NZ_JBHRSS010000010.1"/>
</dbReference>
<dbReference type="Proteomes" id="UP001595462">
    <property type="component" value="Unassembled WGS sequence"/>
</dbReference>
<proteinExistence type="inferred from homology"/>
<evidence type="ECO:0000313" key="4">
    <source>
        <dbReference type="EMBL" id="MFC3106076.1"/>
    </source>
</evidence>
<comment type="similarity">
    <text evidence="1">Belongs to the 'GDXG' lipolytic enzyme family.</text>
</comment>
<keyword evidence="2 4" id="KW-0378">Hydrolase</keyword>
<evidence type="ECO:0000256" key="2">
    <source>
        <dbReference type="ARBA" id="ARBA00022801"/>
    </source>
</evidence>
<feature type="domain" description="Alpha/beta hydrolase fold-3" evidence="3">
    <location>
        <begin position="81"/>
        <end position="288"/>
    </location>
</feature>
<reference evidence="5" key="1">
    <citation type="journal article" date="2019" name="Int. J. Syst. Evol. Microbiol.">
        <title>The Global Catalogue of Microorganisms (GCM) 10K type strain sequencing project: providing services to taxonomists for standard genome sequencing and annotation.</title>
        <authorList>
            <consortium name="The Broad Institute Genomics Platform"/>
            <consortium name="The Broad Institute Genome Sequencing Center for Infectious Disease"/>
            <person name="Wu L."/>
            <person name="Ma J."/>
        </authorList>
    </citation>
    <scope>NUCLEOTIDE SEQUENCE [LARGE SCALE GENOMIC DNA]</scope>
    <source>
        <strain evidence="5">KCTC 52640</strain>
    </source>
</reference>
<dbReference type="SUPFAM" id="SSF53474">
    <property type="entry name" value="alpha/beta-Hydrolases"/>
    <property type="match status" value="1"/>
</dbReference>